<proteinExistence type="predicted"/>
<reference evidence="1 2" key="1">
    <citation type="submission" date="2020-08" db="EMBL/GenBank/DDBJ databases">
        <title>Genomic Encyclopedia of Type Strains, Phase IV (KMG-IV): sequencing the most valuable type-strain genomes for metagenomic binning, comparative biology and taxonomic classification.</title>
        <authorList>
            <person name="Goeker M."/>
        </authorList>
    </citation>
    <scope>NUCLEOTIDE SEQUENCE [LARGE SCALE GENOMIC DNA]</scope>
    <source>
        <strain evidence="1 2">DSM 105074</strain>
    </source>
</reference>
<dbReference type="AlphaFoldDB" id="A0A840TUI1"/>
<gene>
    <name evidence="1" type="ORF">HNQ92_001465</name>
</gene>
<evidence type="ECO:0000313" key="1">
    <source>
        <dbReference type="EMBL" id="MBB5283339.1"/>
    </source>
</evidence>
<keyword evidence="2" id="KW-1185">Reference proteome</keyword>
<dbReference type="EMBL" id="JACHGF010000002">
    <property type="protein sequence ID" value="MBB5283339.1"/>
    <property type="molecule type" value="Genomic_DNA"/>
</dbReference>
<name>A0A840TUI1_9BACT</name>
<evidence type="ECO:0000313" key="2">
    <source>
        <dbReference type="Proteomes" id="UP000557307"/>
    </source>
</evidence>
<sequence length="53" mass="6122">MSESHSKSRMAFLFFLISPFLHSLACHDLSSKVPIYLILRLKKDKQSERSALN</sequence>
<accession>A0A840TUI1</accession>
<comment type="caution">
    <text evidence="1">The sequence shown here is derived from an EMBL/GenBank/DDBJ whole genome shotgun (WGS) entry which is preliminary data.</text>
</comment>
<protein>
    <submittedName>
        <fullName evidence="1">Uncharacterized protein</fullName>
    </submittedName>
</protein>
<organism evidence="1 2">
    <name type="scientific">Rhabdobacter roseus</name>
    <dbReference type="NCBI Taxonomy" id="1655419"/>
    <lineage>
        <taxon>Bacteria</taxon>
        <taxon>Pseudomonadati</taxon>
        <taxon>Bacteroidota</taxon>
        <taxon>Cytophagia</taxon>
        <taxon>Cytophagales</taxon>
        <taxon>Cytophagaceae</taxon>
        <taxon>Rhabdobacter</taxon>
    </lineage>
</organism>
<dbReference type="Proteomes" id="UP000557307">
    <property type="component" value="Unassembled WGS sequence"/>
</dbReference>